<dbReference type="InterPro" id="IPR036097">
    <property type="entry name" value="HisK_dim/P_sf"/>
</dbReference>
<feature type="domain" description="Histidine kinase" evidence="8">
    <location>
        <begin position="230"/>
        <end position="449"/>
    </location>
</feature>
<feature type="transmembrane region" description="Helical" evidence="7">
    <location>
        <begin position="6"/>
        <end position="29"/>
    </location>
</feature>
<evidence type="ECO:0000256" key="3">
    <source>
        <dbReference type="ARBA" id="ARBA00022553"/>
    </source>
</evidence>
<dbReference type="InterPro" id="IPR005467">
    <property type="entry name" value="His_kinase_dom"/>
</dbReference>
<dbReference type="InterPro" id="IPR003594">
    <property type="entry name" value="HATPase_dom"/>
</dbReference>
<dbReference type="Proteomes" id="UP001300692">
    <property type="component" value="Unassembled WGS sequence"/>
</dbReference>
<dbReference type="SUPFAM" id="SSF55874">
    <property type="entry name" value="ATPase domain of HSP90 chaperone/DNA topoisomerase II/histidine kinase"/>
    <property type="match status" value="1"/>
</dbReference>
<gene>
    <name evidence="9" type="ORF">N7U62_09385</name>
</gene>
<evidence type="ECO:0000256" key="1">
    <source>
        <dbReference type="ARBA" id="ARBA00000085"/>
    </source>
</evidence>
<dbReference type="Pfam" id="PF00512">
    <property type="entry name" value="HisKA"/>
    <property type="match status" value="1"/>
</dbReference>
<proteinExistence type="predicted"/>
<dbReference type="PANTHER" id="PTHR43711">
    <property type="entry name" value="TWO-COMPONENT HISTIDINE KINASE"/>
    <property type="match status" value="1"/>
</dbReference>
<evidence type="ECO:0000256" key="2">
    <source>
        <dbReference type="ARBA" id="ARBA00012438"/>
    </source>
</evidence>
<keyword evidence="7" id="KW-0812">Transmembrane</keyword>
<reference evidence="9 10" key="1">
    <citation type="submission" date="2022-10" db="EMBL/GenBank/DDBJ databases">
        <title>Comparative genomics and taxonomic characterization of three novel marine species of genus Reichenbachiella exhibiting antioxidant and polysaccharide degradation activities.</title>
        <authorList>
            <person name="Muhammad N."/>
            <person name="Lee Y.-J."/>
            <person name="Ko J."/>
            <person name="Kim S.-G."/>
        </authorList>
    </citation>
    <scope>NUCLEOTIDE SEQUENCE [LARGE SCALE GENOMIC DNA]</scope>
    <source>
        <strain evidence="9 10">ABR2-5</strain>
    </source>
</reference>
<dbReference type="GO" id="GO:0016301">
    <property type="term" value="F:kinase activity"/>
    <property type="evidence" value="ECO:0007669"/>
    <property type="project" value="UniProtKB-KW"/>
</dbReference>
<evidence type="ECO:0000259" key="8">
    <source>
        <dbReference type="PROSITE" id="PS50109"/>
    </source>
</evidence>
<dbReference type="InterPro" id="IPR036890">
    <property type="entry name" value="HATPase_C_sf"/>
</dbReference>
<organism evidence="9 10">
    <name type="scientific">Reichenbachiella ulvae</name>
    <dbReference type="NCBI Taxonomy" id="2980104"/>
    <lineage>
        <taxon>Bacteria</taxon>
        <taxon>Pseudomonadati</taxon>
        <taxon>Bacteroidota</taxon>
        <taxon>Cytophagia</taxon>
        <taxon>Cytophagales</taxon>
        <taxon>Reichenbachiellaceae</taxon>
        <taxon>Reichenbachiella</taxon>
    </lineage>
</organism>
<keyword evidence="10" id="KW-1185">Reference proteome</keyword>
<dbReference type="EC" id="2.7.13.3" evidence="2"/>
<dbReference type="SMART" id="SM00387">
    <property type="entry name" value="HATPase_c"/>
    <property type="match status" value="1"/>
</dbReference>
<sequence>MELDVKTLFLLFSAGNFFILLFFTAYMIIYRDGHEILLLFIFTKAIACIQWIFFANRGVMPDLYTIYIANLSNIFSMFLEIYCINYATRKFNIRHLFKLSIIPVIASGLFFILNNGIEYQRVILVSLIVMTFFLIGSLHLLFSKKVSKLQHFIGFLFLFVSIVFFFRASWASVSDNNAAIFTNHTLQVLSYIVHFLVSSPLAIALLLILREEDNQKLTELNKSKDRFYSIIAHDLRAPLNNLKQLGYFLNDEKEKQDQEHYHQMTQSVYKSARDASRLLDNLLKWASSNAGLMVFKPEPLPFKYMVDEILDFYESRAQDKEVVLINEITEDLVPYGDPEMVDTIIRNLINNALKFSQQKGSIRVLSTVSNKKFCTIGIEDKGIGMSNKIIENIMGSDHNQPRPGTADEKGTGLGLKLCKDFILQNKGTFWIESEEGKGSTFWFTLPVYKKKESPIRKKVNQ</sequence>
<keyword evidence="7" id="KW-0472">Membrane</keyword>
<dbReference type="CDD" id="cd00075">
    <property type="entry name" value="HATPase"/>
    <property type="match status" value="1"/>
</dbReference>
<comment type="caution">
    <text evidence="9">The sequence shown here is derived from an EMBL/GenBank/DDBJ whole genome shotgun (WGS) entry which is preliminary data.</text>
</comment>
<protein>
    <recommendedName>
        <fullName evidence="2">histidine kinase</fullName>
        <ecNumber evidence="2">2.7.13.3</ecNumber>
    </recommendedName>
</protein>
<dbReference type="InterPro" id="IPR003661">
    <property type="entry name" value="HisK_dim/P_dom"/>
</dbReference>
<feature type="transmembrane region" description="Helical" evidence="7">
    <location>
        <begin position="96"/>
        <end position="113"/>
    </location>
</feature>
<dbReference type="SUPFAM" id="SSF47384">
    <property type="entry name" value="Homodimeric domain of signal transducing histidine kinase"/>
    <property type="match status" value="1"/>
</dbReference>
<dbReference type="InterPro" id="IPR050736">
    <property type="entry name" value="Sensor_HK_Regulatory"/>
</dbReference>
<evidence type="ECO:0000313" key="10">
    <source>
        <dbReference type="Proteomes" id="UP001300692"/>
    </source>
</evidence>
<comment type="catalytic activity">
    <reaction evidence="1">
        <text>ATP + protein L-histidine = ADP + protein N-phospho-L-histidine.</text>
        <dbReference type="EC" id="2.7.13.3"/>
    </reaction>
</comment>
<keyword evidence="4" id="KW-0808">Transferase</keyword>
<dbReference type="Gene3D" id="3.30.565.10">
    <property type="entry name" value="Histidine kinase-like ATPase, C-terminal domain"/>
    <property type="match status" value="1"/>
</dbReference>
<dbReference type="SMART" id="SM00388">
    <property type="entry name" value="HisKA"/>
    <property type="match status" value="1"/>
</dbReference>
<dbReference type="InterPro" id="IPR004358">
    <property type="entry name" value="Sig_transdc_His_kin-like_C"/>
</dbReference>
<feature type="transmembrane region" description="Helical" evidence="7">
    <location>
        <begin position="149"/>
        <end position="168"/>
    </location>
</feature>
<accession>A0ABT3CTM1</accession>
<evidence type="ECO:0000313" key="9">
    <source>
        <dbReference type="EMBL" id="MCV9386874.1"/>
    </source>
</evidence>
<feature type="transmembrane region" description="Helical" evidence="7">
    <location>
        <begin position="66"/>
        <end position="84"/>
    </location>
</feature>
<keyword evidence="6" id="KW-0902">Two-component regulatory system</keyword>
<dbReference type="RefSeq" id="WP_264137707.1">
    <property type="nucleotide sequence ID" value="NZ_JAOYOD010000001.1"/>
</dbReference>
<dbReference type="EMBL" id="JAOYOD010000001">
    <property type="protein sequence ID" value="MCV9386874.1"/>
    <property type="molecule type" value="Genomic_DNA"/>
</dbReference>
<keyword evidence="5 9" id="KW-0418">Kinase</keyword>
<dbReference type="Gene3D" id="1.10.287.130">
    <property type="match status" value="1"/>
</dbReference>
<evidence type="ECO:0000256" key="5">
    <source>
        <dbReference type="ARBA" id="ARBA00022777"/>
    </source>
</evidence>
<evidence type="ECO:0000256" key="6">
    <source>
        <dbReference type="ARBA" id="ARBA00023012"/>
    </source>
</evidence>
<feature type="transmembrane region" description="Helical" evidence="7">
    <location>
        <begin position="188"/>
        <end position="209"/>
    </location>
</feature>
<keyword evidence="7" id="KW-1133">Transmembrane helix</keyword>
<dbReference type="PRINTS" id="PR00344">
    <property type="entry name" value="BCTRLSENSOR"/>
</dbReference>
<evidence type="ECO:0000256" key="4">
    <source>
        <dbReference type="ARBA" id="ARBA00022679"/>
    </source>
</evidence>
<evidence type="ECO:0000256" key="7">
    <source>
        <dbReference type="SAM" id="Phobius"/>
    </source>
</evidence>
<dbReference type="CDD" id="cd00082">
    <property type="entry name" value="HisKA"/>
    <property type="match status" value="1"/>
</dbReference>
<feature type="transmembrane region" description="Helical" evidence="7">
    <location>
        <begin position="36"/>
        <end position="54"/>
    </location>
</feature>
<feature type="transmembrane region" description="Helical" evidence="7">
    <location>
        <begin position="119"/>
        <end position="142"/>
    </location>
</feature>
<keyword evidence="3" id="KW-0597">Phosphoprotein</keyword>
<dbReference type="PANTHER" id="PTHR43711:SF1">
    <property type="entry name" value="HISTIDINE KINASE 1"/>
    <property type="match status" value="1"/>
</dbReference>
<dbReference type="PROSITE" id="PS50109">
    <property type="entry name" value="HIS_KIN"/>
    <property type="match status" value="1"/>
</dbReference>
<name>A0ABT3CTM1_9BACT</name>
<dbReference type="Pfam" id="PF02518">
    <property type="entry name" value="HATPase_c"/>
    <property type="match status" value="1"/>
</dbReference>